<sequence length="40" mass="4780">GAKLQVTKTLQVHYQEFHPSFSTITIYRIHLKLQFNTNLY</sequence>
<name>A0A9N9HCF8_9GLOM</name>
<dbReference type="AlphaFoldDB" id="A0A9N9HCF8"/>
<feature type="non-terminal residue" evidence="1">
    <location>
        <position position="1"/>
    </location>
</feature>
<gene>
    <name evidence="1" type="ORF">AGERDE_LOCUS11926</name>
</gene>
<reference evidence="1" key="1">
    <citation type="submission" date="2021-06" db="EMBL/GenBank/DDBJ databases">
        <authorList>
            <person name="Kallberg Y."/>
            <person name="Tangrot J."/>
            <person name="Rosling A."/>
        </authorList>
    </citation>
    <scope>NUCLEOTIDE SEQUENCE</scope>
    <source>
        <strain evidence="1">MT106</strain>
    </source>
</reference>
<proteinExistence type="predicted"/>
<comment type="caution">
    <text evidence="1">The sequence shown here is derived from an EMBL/GenBank/DDBJ whole genome shotgun (WGS) entry which is preliminary data.</text>
</comment>
<evidence type="ECO:0000313" key="1">
    <source>
        <dbReference type="EMBL" id="CAG8663366.1"/>
    </source>
</evidence>
<dbReference type="Proteomes" id="UP000789831">
    <property type="component" value="Unassembled WGS sequence"/>
</dbReference>
<accession>A0A9N9HCF8</accession>
<keyword evidence="2" id="KW-1185">Reference proteome</keyword>
<dbReference type="EMBL" id="CAJVPL010006254">
    <property type="protein sequence ID" value="CAG8663366.1"/>
    <property type="molecule type" value="Genomic_DNA"/>
</dbReference>
<evidence type="ECO:0000313" key="2">
    <source>
        <dbReference type="Proteomes" id="UP000789831"/>
    </source>
</evidence>
<protein>
    <submittedName>
        <fullName evidence="1">4081_t:CDS:1</fullName>
    </submittedName>
</protein>
<organism evidence="1 2">
    <name type="scientific">Ambispora gerdemannii</name>
    <dbReference type="NCBI Taxonomy" id="144530"/>
    <lineage>
        <taxon>Eukaryota</taxon>
        <taxon>Fungi</taxon>
        <taxon>Fungi incertae sedis</taxon>
        <taxon>Mucoromycota</taxon>
        <taxon>Glomeromycotina</taxon>
        <taxon>Glomeromycetes</taxon>
        <taxon>Archaeosporales</taxon>
        <taxon>Ambisporaceae</taxon>
        <taxon>Ambispora</taxon>
    </lineage>
</organism>